<evidence type="ECO:0000313" key="2">
    <source>
        <dbReference type="Proteomes" id="UP000194137"/>
    </source>
</evidence>
<evidence type="ECO:0000313" key="1">
    <source>
        <dbReference type="EMBL" id="ARQ01123.1"/>
    </source>
</evidence>
<dbReference type="Gene3D" id="1.20.1270.360">
    <property type="match status" value="1"/>
</dbReference>
<sequence>MSAAVVKNMFRSHPEHPSHAEVMSRCIDACFACVETCTACADACLAEKDVDRLISCIRLNHDCAAVCTATGSIMSRANKVGHRQLLEAQLTTCIAFCRACAAECERHAELHKHCAVCAKVCNDCIKACGEMLSSMRMPA</sequence>
<keyword evidence="2" id="KW-1185">Reference proteome</keyword>
<dbReference type="AlphaFoldDB" id="A0A1W6ZUX3"/>
<dbReference type="EMBL" id="CP021112">
    <property type="protein sequence ID" value="ARQ01123.1"/>
    <property type="molecule type" value="Genomic_DNA"/>
</dbReference>
<dbReference type="RefSeq" id="WP_245303468.1">
    <property type="nucleotide sequence ID" value="NZ_CP021112.1"/>
</dbReference>
<protein>
    <submittedName>
        <fullName evidence="1">Uncharacterized protein</fullName>
    </submittedName>
</protein>
<gene>
    <name evidence="1" type="ORF">CAK95_20000</name>
</gene>
<dbReference type="CDD" id="cd08026">
    <property type="entry name" value="DUF326"/>
    <property type="match status" value="1"/>
</dbReference>
<dbReference type="InterPro" id="IPR044543">
    <property type="entry name" value="YHJQ-like"/>
</dbReference>
<organism evidence="1 2">
    <name type="scientific">Pseudorhodoplanes sinuspersici</name>
    <dbReference type="NCBI Taxonomy" id="1235591"/>
    <lineage>
        <taxon>Bacteria</taxon>
        <taxon>Pseudomonadati</taxon>
        <taxon>Pseudomonadota</taxon>
        <taxon>Alphaproteobacteria</taxon>
        <taxon>Hyphomicrobiales</taxon>
        <taxon>Pseudorhodoplanes</taxon>
    </lineage>
</organism>
<proteinExistence type="predicted"/>
<dbReference type="PANTHER" id="PTHR37310:SF1">
    <property type="entry name" value="CYTOPLASMIC PROTEIN"/>
    <property type="match status" value="1"/>
</dbReference>
<dbReference type="PANTHER" id="PTHR37310">
    <property type="entry name" value="CYTOPLASMIC PROTEIN-RELATED"/>
    <property type="match status" value="1"/>
</dbReference>
<dbReference type="Pfam" id="PF03860">
    <property type="entry name" value="Csp"/>
    <property type="match status" value="1"/>
</dbReference>
<accession>A0A1W6ZUX3</accession>
<reference evidence="1 2" key="1">
    <citation type="submission" date="2017-05" db="EMBL/GenBank/DDBJ databases">
        <title>Full genome sequence of Pseudorhodoplanes sinuspersici.</title>
        <authorList>
            <person name="Dastgheib S.M.M."/>
            <person name="Shavandi M."/>
            <person name="Tirandaz H."/>
        </authorList>
    </citation>
    <scope>NUCLEOTIDE SEQUENCE [LARGE SCALE GENOMIC DNA]</scope>
    <source>
        <strain evidence="1 2">RIPI110</strain>
    </source>
</reference>
<dbReference type="InterPro" id="IPR005560">
    <property type="entry name" value="Csp_YhjQ"/>
</dbReference>
<name>A0A1W6ZUX3_9HYPH</name>
<dbReference type="KEGG" id="psin:CAK95_20000"/>
<dbReference type="Proteomes" id="UP000194137">
    <property type="component" value="Chromosome"/>
</dbReference>